<dbReference type="Proteomes" id="UP000266861">
    <property type="component" value="Unassembled WGS sequence"/>
</dbReference>
<dbReference type="PANTHER" id="PTHR31542:SF1">
    <property type="entry name" value="LARGE RIBOSOMAL SUBUNIT PROTEIN ML50"/>
    <property type="match status" value="1"/>
</dbReference>
<protein>
    <recommendedName>
        <fullName evidence="6">Large ribosomal subunit protein mL50</fullName>
    </recommendedName>
    <alternativeName>
        <fullName evidence="7">39S ribosomal protein L50, mitochondrial</fullName>
    </alternativeName>
</protein>
<gene>
    <name evidence="8" type="ORF">Glove_326g126</name>
</gene>
<evidence type="ECO:0000256" key="1">
    <source>
        <dbReference type="ARBA" id="ARBA00004173"/>
    </source>
</evidence>
<name>A0A397HSD3_9GLOM</name>
<evidence type="ECO:0000256" key="7">
    <source>
        <dbReference type="ARBA" id="ARBA00035398"/>
    </source>
</evidence>
<keyword evidence="4" id="KW-0496">Mitochondrion</keyword>
<sequence length="254" mass="29681">MSLLHSRREIIKYKVRQSHHKILKASFSHTPSSYGIFDFVKKLFPTVNKGNKGNKGNNNNIKENIDKIKNKNNLKEGQEVSSYEELLDEIEIEGVEGGVKQPTKLKDQSEIKSTIYNIYKNHVQSGVQWMDFKLENQSLKFTILRDCMSKTGRIIPNLNLNNMKTMSDVVRFYLGEEKRDSRIGHPVAEWFIANKDKLPPNMKFIPYVKERGVKREERSKKQKIPKKEKQRLAVEKARKKELLAQKKKLKQQLV</sequence>
<evidence type="ECO:0000313" key="9">
    <source>
        <dbReference type="Proteomes" id="UP000266861"/>
    </source>
</evidence>
<dbReference type="InterPro" id="IPR018305">
    <property type="entry name" value="Ribosomal_m50"/>
</dbReference>
<reference evidence="8 9" key="1">
    <citation type="submission" date="2018-08" db="EMBL/GenBank/DDBJ databases">
        <title>Genome and evolution of the arbuscular mycorrhizal fungus Diversispora epigaea (formerly Glomus versiforme) and its bacterial endosymbionts.</title>
        <authorList>
            <person name="Sun X."/>
            <person name="Fei Z."/>
            <person name="Harrison M."/>
        </authorList>
    </citation>
    <scope>NUCLEOTIDE SEQUENCE [LARGE SCALE GENOMIC DNA]</scope>
    <source>
        <strain evidence="8 9">IT104</strain>
    </source>
</reference>
<comment type="caution">
    <text evidence="8">The sequence shown here is derived from an EMBL/GenBank/DDBJ whole genome shotgun (WGS) entry which is preliminary data.</text>
</comment>
<proteinExistence type="inferred from homology"/>
<evidence type="ECO:0000256" key="5">
    <source>
        <dbReference type="ARBA" id="ARBA00023274"/>
    </source>
</evidence>
<evidence type="ECO:0000256" key="4">
    <source>
        <dbReference type="ARBA" id="ARBA00023128"/>
    </source>
</evidence>
<organism evidence="8 9">
    <name type="scientific">Diversispora epigaea</name>
    <dbReference type="NCBI Taxonomy" id="1348612"/>
    <lineage>
        <taxon>Eukaryota</taxon>
        <taxon>Fungi</taxon>
        <taxon>Fungi incertae sedis</taxon>
        <taxon>Mucoromycota</taxon>
        <taxon>Glomeromycotina</taxon>
        <taxon>Glomeromycetes</taxon>
        <taxon>Diversisporales</taxon>
        <taxon>Diversisporaceae</taxon>
        <taxon>Diversispora</taxon>
    </lineage>
</organism>
<evidence type="ECO:0000256" key="2">
    <source>
        <dbReference type="ARBA" id="ARBA00008860"/>
    </source>
</evidence>
<accession>A0A397HSD3</accession>
<keyword evidence="9" id="KW-1185">Reference proteome</keyword>
<evidence type="ECO:0000256" key="3">
    <source>
        <dbReference type="ARBA" id="ARBA00022980"/>
    </source>
</evidence>
<keyword evidence="5" id="KW-0687">Ribonucleoprotein</keyword>
<dbReference type="GO" id="GO:0005762">
    <property type="term" value="C:mitochondrial large ribosomal subunit"/>
    <property type="evidence" value="ECO:0007669"/>
    <property type="project" value="TreeGrafter"/>
</dbReference>
<dbReference type="Pfam" id="PF10501">
    <property type="entry name" value="Ribosomal_L50"/>
    <property type="match status" value="1"/>
</dbReference>
<evidence type="ECO:0000256" key="6">
    <source>
        <dbReference type="ARBA" id="ARBA00035183"/>
    </source>
</evidence>
<keyword evidence="3" id="KW-0689">Ribosomal protein</keyword>
<comment type="similarity">
    <text evidence="2">Belongs to the mitochondrion-specific ribosomal protein mL50 family.</text>
</comment>
<dbReference type="PANTHER" id="PTHR31542">
    <property type="entry name" value="39A RIBOSOMAL PROTEIN L50, MITOCHONDRIAL"/>
    <property type="match status" value="1"/>
</dbReference>
<comment type="subcellular location">
    <subcellularLocation>
        <location evidence="1">Mitochondrion</location>
    </subcellularLocation>
</comment>
<evidence type="ECO:0000313" key="8">
    <source>
        <dbReference type="EMBL" id="RHZ64234.1"/>
    </source>
</evidence>
<dbReference type="EMBL" id="PQFF01000298">
    <property type="protein sequence ID" value="RHZ64234.1"/>
    <property type="molecule type" value="Genomic_DNA"/>
</dbReference>
<dbReference type="OrthoDB" id="6220758at2759"/>
<dbReference type="AlphaFoldDB" id="A0A397HSD3"/>